<feature type="transmembrane region" description="Helical" evidence="5">
    <location>
        <begin position="12"/>
        <end position="34"/>
    </location>
</feature>
<evidence type="ECO:0000256" key="2">
    <source>
        <dbReference type="ARBA" id="ARBA00022692"/>
    </source>
</evidence>
<evidence type="ECO:0000259" key="6">
    <source>
        <dbReference type="Pfam" id="PF01284"/>
    </source>
</evidence>
<evidence type="ECO:0000313" key="8">
    <source>
        <dbReference type="Proteomes" id="UP001280581"/>
    </source>
</evidence>
<gene>
    <name evidence="7" type="ORF">GRF29_1g2119127</name>
</gene>
<keyword evidence="8" id="KW-1185">Reference proteome</keyword>
<protein>
    <recommendedName>
        <fullName evidence="6">MARVEL domain-containing protein</fullName>
    </recommendedName>
</protein>
<keyword evidence="3 5" id="KW-1133">Transmembrane helix</keyword>
<accession>A0AAN6M7C2</accession>
<dbReference type="EMBL" id="WVTA01000001">
    <property type="protein sequence ID" value="KAK3217153.1"/>
    <property type="molecule type" value="Genomic_DNA"/>
</dbReference>
<dbReference type="Pfam" id="PF01284">
    <property type="entry name" value="MARVEL"/>
    <property type="match status" value="1"/>
</dbReference>
<evidence type="ECO:0000256" key="3">
    <source>
        <dbReference type="ARBA" id="ARBA00022989"/>
    </source>
</evidence>
<feature type="transmembrane region" description="Helical" evidence="5">
    <location>
        <begin position="80"/>
        <end position="104"/>
    </location>
</feature>
<dbReference type="PANTHER" id="PTHR37451:SF1">
    <property type="entry name" value="MARVEL DOMAIN-CONTAINING PROTEIN"/>
    <property type="match status" value="1"/>
</dbReference>
<feature type="transmembrane region" description="Helical" evidence="5">
    <location>
        <begin position="46"/>
        <end position="68"/>
    </location>
</feature>
<proteinExistence type="predicted"/>
<organism evidence="7 8">
    <name type="scientific">Pseudopithomyces chartarum</name>
    <dbReference type="NCBI Taxonomy" id="1892770"/>
    <lineage>
        <taxon>Eukaryota</taxon>
        <taxon>Fungi</taxon>
        <taxon>Dikarya</taxon>
        <taxon>Ascomycota</taxon>
        <taxon>Pezizomycotina</taxon>
        <taxon>Dothideomycetes</taxon>
        <taxon>Pleosporomycetidae</taxon>
        <taxon>Pleosporales</taxon>
        <taxon>Massarineae</taxon>
        <taxon>Didymosphaeriaceae</taxon>
        <taxon>Pseudopithomyces</taxon>
    </lineage>
</organism>
<feature type="domain" description="MARVEL" evidence="6">
    <location>
        <begin position="10"/>
        <end position="137"/>
    </location>
</feature>
<evidence type="ECO:0000313" key="7">
    <source>
        <dbReference type="EMBL" id="KAK3217153.1"/>
    </source>
</evidence>
<sequence length="165" mass="17999">MAVSWNKIMLGARGVQTLLAVVVLGMMAYVASWWSSHWRAISPVEVNFLIFSPVWSLLALTALVIVPMKMSSLATSTPGSCGLLALEVLTMLYWFGGFIAMAVFLRDRICFGAVCDVAKAGTALSAVTWLVWMGSLVISVVTMMRSRNEVAPMLKEPKVEMHQGV</sequence>
<feature type="transmembrane region" description="Helical" evidence="5">
    <location>
        <begin position="124"/>
        <end position="144"/>
    </location>
</feature>
<evidence type="ECO:0000256" key="5">
    <source>
        <dbReference type="SAM" id="Phobius"/>
    </source>
</evidence>
<dbReference type="GO" id="GO:0016020">
    <property type="term" value="C:membrane"/>
    <property type="evidence" value="ECO:0007669"/>
    <property type="project" value="UniProtKB-SubCell"/>
</dbReference>
<dbReference type="AlphaFoldDB" id="A0AAN6M7C2"/>
<reference evidence="7 8" key="1">
    <citation type="submission" date="2021-02" db="EMBL/GenBank/DDBJ databases">
        <title>Genome assembly of Pseudopithomyces chartarum.</title>
        <authorList>
            <person name="Jauregui R."/>
            <person name="Singh J."/>
            <person name="Voisey C."/>
        </authorList>
    </citation>
    <scope>NUCLEOTIDE SEQUENCE [LARGE SCALE GENOMIC DNA]</scope>
    <source>
        <strain evidence="7 8">AGR01</strain>
    </source>
</reference>
<evidence type="ECO:0000256" key="1">
    <source>
        <dbReference type="ARBA" id="ARBA00004141"/>
    </source>
</evidence>
<comment type="subcellular location">
    <subcellularLocation>
        <location evidence="1">Membrane</location>
        <topology evidence="1">Multi-pass membrane protein</topology>
    </subcellularLocation>
</comment>
<dbReference type="Proteomes" id="UP001280581">
    <property type="component" value="Unassembled WGS sequence"/>
</dbReference>
<keyword evidence="2 5" id="KW-0812">Transmembrane</keyword>
<dbReference type="InterPro" id="IPR008253">
    <property type="entry name" value="Marvel"/>
</dbReference>
<evidence type="ECO:0000256" key="4">
    <source>
        <dbReference type="ARBA" id="ARBA00023136"/>
    </source>
</evidence>
<dbReference type="PANTHER" id="PTHR37451">
    <property type="entry name" value="MARVEL DOMAIN"/>
    <property type="match status" value="1"/>
</dbReference>
<name>A0AAN6M7C2_9PLEO</name>
<keyword evidence="4 5" id="KW-0472">Membrane</keyword>
<comment type="caution">
    <text evidence="7">The sequence shown here is derived from an EMBL/GenBank/DDBJ whole genome shotgun (WGS) entry which is preliminary data.</text>
</comment>